<proteinExistence type="predicted"/>
<organism evidence="2 3">
    <name type="scientific">Crotophaga sulcirostris</name>
    <name type="common">Groove-billed ani</name>
    <dbReference type="NCBI Taxonomy" id="33598"/>
    <lineage>
        <taxon>Eukaryota</taxon>
        <taxon>Metazoa</taxon>
        <taxon>Chordata</taxon>
        <taxon>Craniata</taxon>
        <taxon>Vertebrata</taxon>
        <taxon>Euteleostomi</taxon>
        <taxon>Archelosauria</taxon>
        <taxon>Archosauria</taxon>
        <taxon>Dinosauria</taxon>
        <taxon>Saurischia</taxon>
        <taxon>Theropoda</taxon>
        <taxon>Coelurosauria</taxon>
        <taxon>Aves</taxon>
        <taxon>Neognathae</taxon>
        <taxon>Neoaves</taxon>
        <taxon>Otidimorphae</taxon>
        <taxon>Cuculiformes</taxon>
        <taxon>Crotophagidae</taxon>
        <taxon>Crotophaga</taxon>
    </lineage>
</organism>
<feature type="compositionally biased region" description="Basic residues" evidence="1">
    <location>
        <begin position="41"/>
        <end position="50"/>
    </location>
</feature>
<dbReference type="GO" id="GO:0000800">
    <property type="term" value="C:lateral element"/>
    <property type="evidence" value="ECO:0007669"/>
    <property type="project" value="TreeGrafter"/>
</dbReference>
<dbReference type="InterPro" id="IPR024835">
    <property type="entry name" value="SYCP2-like"/>
</dbReference>
<gene>
    <name evidence="2" type="primary">Sycp2l</name>
    <name evidence="2" type="ORF">CROSUL_R15299</name>
</gene>
<evidence type="ECO:0000313" key="3">
    <source>
        <dbReference type="Proteomes" id="UP000549499"/>
    </source>
</evidence>
<dbReference type="PANTHER" id="PTHR15607:SF14">
    <property type="entry name" value="SYNAPTONEMAL COMPLEX PROTEIN 2-LIKE"/>
    <property type="match status" value="1"/>
</dbReference>
<dbReference type="GO" id="GO:0140013">
    <property type="term" value="P:meiotic nuclear division"/>
    <property type="evidence" value="ECO:0007669"/>
    <property type="project" value="TreeGrafter"/>
</dbReference>
<name>A0A7K5HNI7_CROSL</name>
<dbReference type="Proteomes" id="UP000549499">
    <property type="component" value="Unassembled WGS sequence"/>
</dbReference>
<feature type="non-terminal residue" evidence="2">
    <location>
        <position position="1"/>
    </location>
</feature>
<dbReference type="GO" id="GO:0000779">
    <property type="term" value="C:condensed chromosome, centromeric region"/>
    <property type="evidence" value="ECO:0007669"/>
    <property type="project" value="TreeGrafter"/>
</dbReference>
<evidence type="ECO:0000256" key="1">
    <source>
        <dbReference type="SAM" id="MobiDB-lite"/>
    </source>
</evidence>
<feature type="non-terminal residue" evidence="2">
    <location>
        <position position="263"/>
    </location>
</feature>
<dbReference type="PANTHER" id="PTHR15607">
    <property type="entry name" value="SYNAPTONEMAL COMPLEX PROTEIN-RELATED"/>
    <property type="match status" value="1"/>
</dbReference>
<feature type="compositionally biased region" description="Basic and acidic residues" evidence="1">
    <location>
        <begin position="63"/>
        <end position="72"/>
    </location>
</feature>
<feature type="compositionally biased region" description="Acidic residues" evidence="1">
    <location>
        <begin position="92"/>
        <end position="103"/>
    </location>
</feature>
<protein>
    <submittedName>
        <fullName evidence="2">SYC2L protein</fullName>
    </submittedName>
</protein>
<feature type="compositionally biased region" description="Polar residues" evidence="1">
    <location>
        <begin position="159"/>
        <end position="172"/>
    </location>
</feature>
<feature type="compositionally biased region" description="Polar residues" evidence="1">
    <location>
        <begin position="8"/>
        <end position="31"/>
    </location>
</feature>
<keyword evidence="3" id="KW-1185">Reference proteome</keyword>
<sequence length="263" mass="30045">SYRKHLFSESNNENTSTGQSEKSWILDSQKQPLPKSLDYTRKRRRERSKLKVLPVSSASSGSDYKEKKEASRWRAQKGMLRKISASSSERDDNADEMSSEELERDLISRGASAKGYSSDEEKATQKFPDTTSKLTKEEESSKRKDSDMLDGTIIKKPKFSSQETNHLSSDTSYKPRKLLDSIEKEAEIQTGKEMHDNVDDVFFPKMLHEDFTDSGAITAFQSFVGQLKKLFWSRYQKMETSAQNALRTSEKSVSALLKQIHQC</sequence>
<evidence type="ECO:0000313" key="2">
    <source>
        <dbReference type="EMBL" id="NWS70798.1"/>
    </source>
</evidence>
<dbReference type="OrthoDB" id="10256849at2759"/>
<reference evidence="2 3" key="1">
    <citation type="submission" date="2019-09" db="EMBL/GenBank/DDBJ databases">
        <title>Bird 10,000 Genomes (B10K) Project - Family phase.</title>
        <authorList>
            <person name="Zhang G."/>
        </authorList>
    </citation>
    <scope>NUCLEOTIDE SEQUENCE [LARGE SCALE GENOMIC DNA]</scope>
    <source>
        <strain evidence="2">B10K-DU-003-44</strain>
        <tissue evidence="2">Muscle</tissue>
    </source>
</reference>
<dbReference type="EMBL" id="VYZB01000186">
    <property type="protein sequence ID" value="NWS70798.1"/>
    <property type="molecule type" value="Genomic_DNA"/>
</dbReference>
<accession>A0A7K5HNI7</accession>
<feature type="region of interest" description="Disordered" evidence="1">
    <location>
        <begin position="1"/>
        <end position="172"/>
    </location>
</feature>
<dbReference type="AlphaFoldDB" id="A0A7K5HNI7"/>
<feature type="compositionally biased region" description="Basic and acidic residues" evidence="1">
    <location>
        <begin position="134"/>
        <end position="147"/>
    </location>
</feature>
<comment type="caution">
    <text evidence="2">The sequence shown here is derived from an EMBL/GenBank/DDBJ whole genome shotgun (WGS) entry which is preliminary data.</text>
</comment>